<keyword evidence="9" id="KW-1185">Reference proteome</keyword>
<dbReference type="Proteomes" id="UP001153292">
    <property type="component" value="Chromosome 20"/>
</dbReference>
<dbReference type="InterPro" id="IPR009003">
    <property type="entry name" value="Peptidase_S1_PA"/>
</dbReference>
<keyword evidence="4" id="KW-0720">Serine protease</keyword>
<dbReference type="Pfam" id="PF00089">
    <property type="entry name" value="Trypsin"/>
    <property type="match status" value="1"/>
</dbReference>
<reference evidence="8" key="1">
    <citation type="submission" date="2021-12" db="EMBL/GenBank/DDBJ databases">
        <authorList>
            <person name="King R."/>
        </authorList>
    </citation>
    <scope>NUCLEOTIDE SEQUENCE</scope>
</reference>
<dbReference type="PROSITE" id="PS00134">
    <property type="entry name" value="TRYPSIN_HIS"/>
    <property type="match status" value="1"/>
</dbReference>
<dbReference type="PRINTS" id="PR00722">
    <property type="entry name" value="CHYMOTRYPSIN"/>
</dbReference>
<dbReference type="InterPro" id="IPR043504">
    <property type="entry name" value="Peptidase_S1_PA_chymotrypsin"/>
</dbReference>
<dbReference type="CDD" id="cd00190">
    <property type="entry name" value="Tryp_SPc"/>
    <property type="match status" value="1"/>
</dbReference>
<name>A0ABN8B5T5_CHISP</name>
<feature type="domain" description="Peptidase S1" evidence="7">
    <location>
        <begin position="24"/>
        <end position="261"/>
    </location>
</feature>
<comment type="similarity">
    <text evidence="1">Belongs to the peptidase S1 family.</text>
</comment>
<organism evidence="8 9">
    <name type="scientific">Chilo suppressalis</name>
    <name type="common">Asiatic rice borer moth</name>
    <dbReference type="NCBI Taxonomy" id="168631"/>
    <lineage>
        <taxon>Eukaryota</taxon>
        <taxon>Metazoa</taxon>
        <taxon>Ecdysozoa</taxon>
        <taxon>Arthropoda</taxon>
        <taxon>Hexapoda</taxon>
        <taxon>Insecta</taxon>
        <taxon>Pterygota</taxon>
        <taxon>Neoptera</taxon>
        <taxon>Endopterygota</taxon>
        <taxon>Lepidoptera</taxon>
        <taxon>Glossata</taxon>
        <taxon>Ditrysia</taxon>
        <taxon>Pyraloidea</taxon>
        <taxon>Crambidae</taxon>
        <taxon>Crambinae</taxon>
        <taxon>Chilo</taxon>
    </lineage>
</organism>
<evidence type="ECO:0000256" key="6">
    <source>
        <dbReference type="SAM" id="SignalP"/>
    </source>
</evidence>
<keyword evidence="6" id="KW-0732">Signal</keyword>
<evidence type="ECO:0000256" key="4">
    <source>
        <dbReference type="ARBA" id="ARBA00022825"/>
    </source>
</evidence>
<evidence type="ECO:0000313" key="8">
    <source>
        <dbReference type="EMBL" id="CAH0402285.1"/>
    </source>
</evidence>
<dbReference type="EMBL" id="OU963913">
    <property type="protein sequence ID" value="CAH0402285.1"/>
    <property type="molecule type" value="Genomic_DNA"/>
</dbReference>
<dbReference type="Gene3D" id="2.40.10.10">
    <property type="entry name" value="Trypsin-like serine proteases"/>
    <property type="match status" value="1"/>
</dbReference>
<dbReference type="SMART" id="SM00020">
    <property type="entry name" value="Tryp_SPc"/>
    <property type="match status" value="1"/>
</dbReference>
<proteinExistence type="inferred from homology"/>
<protein>
    <recommendedName>
        <fullName evidence="7">Peptidase S1 domain-containing protein</fullName>
    </recommendedName>
</protein>
<dbReference type="SUPFAM" id="SSF50494">
    <property type="entry name" value="Trypsin-like serine proteases"/>
    <property type="match status" value="1"/>
</dbReference>
<keyword evidence="5" id="KW-1015">Disulfide bond</keyword>
<dbReference type="PROSITE" id="PS50240">
    <property type="entry name" value="TRYPSIN_DOM"/>
    <property type="match status" value="1"/>
</dbReference>
<dbReference type="PANTHER" id="PTHR24276:SF98">
    <property type="entry name" value="FI18310P1-RELATED"/>
    <property type="match status" value="1"/>
</dbReference>
<gene>
    <name evidence="8" type="ORF">CHILSU_LOCUS5529</name>
</gene>
<evidence type="ECO:0000313" key="9">
    <source>
        <dbReference type="Proteomes" id="UP001153292"/>
    </source>
</evidence>
<dbReference type="InterPro" id="IPR018114">
    <property type="entry name" value="TRYPSIN_HIS"/>
</dbReference>
<feature type="chain" id="PRO_5045941688" description="Peptidase S1 domain-containing protein" evidence="6">
    <location>
        <begin position="19"/>
        <end position="261"/>
    </location>
</feature>
<feature type="signal peptide" evidence="6">
    <location>
        <begin position="1"/>
        <end position="18"/>
    </location>
</feature>
<evidence type="ECO:0000256" key="3">
    <source>
        <dbReference type="ARBA" id="ARBA00022801"/>
    </source>
</evidence>
<evidence type="ECO:0000259" key="7">
    <source>
        <dbReference type="PROSITE" id="PS50240"/>
    </source>
</evidence>
<dbReference type="InterPro" id="IPR050430">
    <property type="entry name" value="Peptidase_S1"/>
</dbReference>
<evidence type="ECO:0000256" key="5">
    <source>
        <dbReference type="ARBA" id="ARBA00023157"/>
    </source>
</evidence>
<dbReference type="InterPro" id="IPR001254">
    <property type="entry name" value="Trypsin_dom"/>
</dbReference>
<evidence type="ECO:0000256" key="2">
    <source>
        <dbReference type="ARBA" id="ARBA00022670"/>
    </source>
</evidence>
<keyword evidence="3" id="KW-0378">Hydrolase</keyword>
<sequence>MAVWQFLGVLLVTAAVQASKSSRIIGGSVASIDSYPSIVQVEFNNAGFFWNQQCAGSVLNNLYILSAAHCFAGPNYAPANRRIRAGTSTRNEGGLTALVQREINHPSYGENENDGDITVVRLAEPLLLSATIQQSPLMAPGFVLPAGFSVTYAGWGKTTLESPDFSDDLVAVDTIVVDRELCRLRYAALDSSPPVTENMMCAGNFGAGGQDACNGDGGGPLYFNNILTGVISWGNGCGQANYPGVSTQVSSYTSWIIETAV</sequence>
<accession>A0ABN8B5T5</accession>
<keyword evidence="2" id="KW-0645">Protease</keyword>
<dbReference type="InterPro" id="IPR001314">
    <property type="entry name" value="Peptidase_S1A"/>
</dbReference>
<evidence type="ECO:0000256" key="1">
    <source>
        <dbReference type="ARBA" id="ARBA00007664"/>
    </source>
</evidence>
<dbReference type="PANTHER" id="PTHR24276">
    <property type="entry name" value="POLYSERASE-RELATED"/>
    <property type="match status" value="1"/>
</dbReference>